<dbReference type="AlphaFoldDB" id="A0A248KKC0"/>
<evidence type="ECO:0000259" key="5">
    <source>
        <dbReference type="PROSITE" id="PS50931"/>
    </source>
</evidence>
<sequence length="336" mass="36949">MKYLPKVSHLQALKQVARSGSIRAAARELGQSQPALSRTLRELEQTLGTQLLLRSKEGITLTEAGSAFSQRAEWVLEELRRAADEVEQINHATHGRLTIGYSSLIALTVFPAVADAFKQALPQVALTLKEGQLSSLLPGVRNGEIDLAVGSIDPMHPPEGVMIEPLFTTPFCVVARHGHPLANEGDLMALRRAKWLLPESPMGYYQQLQNELAHFYRQLAIAPLRTDSVITGLNMVLESDYLTIVARAMSQPLQLEGKIVTLPVSTLPAAQYCAVWSQKSALTANAQQFLSRLRQACQGIAGRPDKRSAIRQFGAIAGWRRGLIRPTTATPPLYRY</sequence>
<keyword evidence="2" id="KW-0805">Transcription regulation</keyword>
<dbReference type="Pfam" id="PF00126">
    <property type="entry name" value="HTH_1"/>
    <property type="match status" value="1"/>
</dbReference>
<dbReference type="InterPro" id="IPR036390">
    <property type="entry name" value="WH_DNA-bd_sf"/>
</dbReference>
<gene>
    <name evidence="6" type="ORF">CEW81_19600</name>
</gene>
<reference evidence="6 7" key="1">
    <citation type="submission" date="2017-06" db="EMBL/GenBank/DDBJ databases">
        <title>Origin of plasmid-mediated fosfomycin resistance gene fosA3.</title>
        <authorList>
            <person name="Ito R."/>
            <person name="Pacey M.P."/>
            <person name="Doi Y."/>
        </authorList>
    </citation>
    <scope>NUCLEOTIDE SEQUENCE [LARGE SCALE GENOMIC DNA]</scope>
    <source>
        <strain evidence="6 7">YDC799</strain>
    </source>
</reference>
<proteinExistence type="inferred from homology"/>
<name>A0A248KKC0_9ENTR</name>
<dbReference type="PROSITE" id="PS50931">
    <property type="entry name" value="HTH_LYSR"/>
    <property type="match status" value="1"/>
</dbReference>
<keyword evidence="4" id="KW-0804">Transcription</keyword>
<comment type="similarity">
    <text evidence="1">Belongs to the LysR transcriptional regulatory family.</text>
</comment>
<dbReference type="GO" id="GO:0003700">
    <property type="term" value="F:DNA-binding transcription factor activity"/>
    <property type="evidence" value="ECO:0007669"/>
    <property type="project" value="InterPro"/>
</dbReference>
<dbReference type="Proteomes" id="UP000197098">
    <property type="component" value="Chromosome"/>
</dbReference>
<dbReference type="PANTHER" id="PTHR30419:SF7">
    <property type="entry name" value="HTH-TYPE TRANSCRIPTIONAL REGULATOR TDCA"/>
    <property type="match status" value="1"/>
</dbReference>
<evidence type="ECO:0000313" key="7">
    <source>
        <dbReference type="Proteomes" id="UP000197098"/>
    </source>
</evidence>
<dbReference type="Pfam" id="PF03466">
    <property type="entry name" value="LysR_substrate"/>
    <property type="match status" value="1"/>
</dbReference>
<accession>A0A248KKC0</accession>
<dbReference type="EMBL" id="CP022114">
    <property type="protein sequence ID" value="ASG64044.1"/>
    <property type="molecule type" value="Genomic_DNA"/>
</dbReference>
<evidence type="ECO:0000256" key="2">
    <source>
        <dbReference type="ARBA" id="ARBA00023015"/>
    </source>
</evidence>
<feature type="domain" description="HTH lysR-type" evidence="5">
    <location>
        <begin position="5"/>
        <end position="62"/>
    </location>
</feature>
<dbReference type="GO" id="GO:0003677">
    <property type="term" value="F:DNA binding"/>
    <property type="evidence" value="ECO:0007669"/>
    <property type="project" value="UniProtKB-KW"/>
</dbReference>
<organism evidence="6 7">
    <name type="scientific">Kluyvera genomosp. 3</name>
    <dbReference type="NCBI Taxonomy" id="2774055"/>
    <lineage>
        <taxon>Bacteria</taxon>
        <taxon>Pseudomonadati</taxon>
        <taxon>Pseudomonadota</taxon>
        <taxon>Gammaproteobacteria</taxon>
        <taxon>Enterobacterales</taxon>
        <taxon>Enterobacteriaceae</taxon>
        <taxon>Kluyvera</taxon>
    </lineage>
</organism>
<dbReference type="Gene3D" id="3.40.190.10">
    <property type="entry name" value="Periplasmic binding protein-like II"/>
    <property type="match status" value="2"/>
</dbReference>
<dbReference type="FunFam" id="1.10.10.10:FF:000001">
    <property type="entry name" value="LysR family transcriptional regulator"/>
    <property type="match status" value="1"/>
</dbReference>
<dbReference type="InterPro" id="IPR036388">
    <property type="entry name" value="WH-like_DNA-bd_sf"/>
</dbReference>
<keyword evidence="3" id="KW-0238">DNA-binding</keyword>
<dbReference type="PRINTS" id="PR00039">
    <property type="entry name" value="HTHLYSR"/>
</dbReference>
<evidence type="ECO:0000313" key="6">
    <source>
        <dbReference type="EMBL" id="ASG64044.1"/>
    </source>
</evidence>
<evidence type="ECO:0000256" key="1">
    <source>
        <dbReference type="ARBA" id="ARBA00009437"/>
    </source>
</evidence>
<dbReference type="SUPFAM" id="SSF46785">
    <property type="entry name" value="Winged helix' DNA-binding domain"/>
    <property type="match status" value="1"/>
</dbReference>
<dbReference type="PANTHER" id="PTHR30419">
    <property type="entry name" value="HTH-TYPE TRANSCRIPTIONAL REGULATOR YBHD"/>
    <property type="match status" value="1"/>
</dbReference>
<dbReference type="Gene3D" id="1.10.10.10">
    <property type="entry name" value="Winged helix-like DNA-binding domain superfamily/Winged helix DNA-binding domain"/>
    <property type="match status" value="1"/>
</dbReference>
<dbReference type="InterPro" id="IPR000847">
    <property type="entry name" value="LysR_HTH_N"/>
</dbReference>
<evidence type="ECO:0000256" key="3">
    <source>
        <dbReference type="ARBA" id="ARBA00023125"/>
    </source>
</evidence>
<evidence type="ECO:0000256" key="4">
    <source>
        <dbReference type="ARBA" id="ARBA00023163"/>
    </source>
</evidence>
<dbReference type="InterPro" id="IPR050950">
    <property type="entry name" value="HTH-type_LysR_regulators"/>
</dbReference>
<dbReference type="SUPFAM" id="SSF53850">
    <property type="entry name" value="Periplasmic binding protein-like II"/>
    <property type="match status" value="1"/>
</dbReference>
<dbReference type="GO" id="GO:0005829">
    <property type="term" value="C:cytosol"/>
    <property type="evidence" value="ECO:0007669"/>
    <property type="project" value="TreeGrafter"/>
</dbReference>
<dbReference type="InterPro" id="IPR005119">
    <property type="entry name" value="LysR_subst-bd"/>
</dbReference>
<protein>
    <submittedName>
        <fullName evidence="6">Transcriptional regulator</fullName>
    </submittedName>
</protein>